<evidence type="ECO:0000256" key="6">
    <source>
        <dbReference type="PIRSR" id="PIRSR609118-1"/>
    </source>
</evidence>
<feature type="binding site" evidence="6">
    <location>
        <position position="255"/>
    </location>
    <ligand>
        <name>Ca(2+)</name>
        <dbReference type="ChEBI" id="CHEBI:29108"/>
        <label>2</label>
    </ligand>
</feature>
<feature type="compositionally biased region" description="Polar residues" evidence="8">
    <location>
        <begin position="279"/>
        <end position="289"/>
    </location>
</feature>
<dbReference type="Pfam" id="PF00191">
    <property type="entry name" value="Annexin"/>
    <property type="match status" value="3"/>
</dbReference>
<comment type="caution">
    <text evidence="10">The sequence shown here is derived from an EMBL/GenBank/DDBJ whole genome shotgun (WGS) entry which is preliminary data.</text>
</comment>
<evidence type="ECO:0000256" key="8">
    <source>
        <dbReference type="SAM" id="MobiDB-lite"/>
    </source>
</evidence>
<feature type="binding site" evidence="6">
    <location>
        <position position="209"/>
    </location>
    <ligand>
        <name>Ca(2+)</name>
        <dbReference type="ChEBI" id="CHEBI:29108"/>
        <label>1</label>
    </ligand>
</feature>
<evidence type="ECO:0000256" key="3">
    <source>
        <dbReference type="ARBA" id="ARBA00022837"/>
    </source>
</evidence>
<evidence type="ECO:0000259" key="9">
    <source>
        <dbReference type="Pfam" id="PF13266"/>
    </source>
</evidence>
<dbReference type="InterPro" id="IPR009118">
    <property type="entry name" value="AnnexinD_plant"/>
</dbReference>
<dbReference type="GO" id="GO:0009414">
    <property type="term" value="P:response to water deprivation"/>
    <property type="evidence" value="ECO:0007669"/>
    <property type="project" value="TreeGrafter"/>
</dbReference>
<name>A0A834X9H1_9FABA</name>
<dbReference type="SMART" id="SM00335">
    <property type="entry name" value="ANX"/>
    <property type="match status" value="3"/>
</dbReference>
<dbReference type="InterPro" id="IPR037104">
    <property type="entry name" value="Annexin_sf"/>
</dbReference>
<dbReference type="PANTHER" id="PTHR10502">
    <property type="entry name" value="ANNEXIN"/>
    <property type="match status" value="1"/>
</dbReference>
<dbReference type="EMBL" id="JAAIUW010000003">
    <property type="protein sequence ID" value="KAF7839959.1"/>
    <property type="molecule type" value="Genomic_DNA"/>
</dbReference>
<dbReference type="FunFam" id="1.10.220.10:FF:000006">
    <property type="entry name" value="Annexin"/>
    <property type="match status" value="1"/>
</dbReference>
<keyword evidence="4 7" id="KW-0041">Annexin</keyword>
<dbReference type="InterPro" id="IPR018252">
    <property type="entry name" value="Annexin_repeat_CS"/>
</dbReference>
<feature type="binding site" evidence="6">
    <location>
        <position position="207"/>
    </location>
    <ligand>
        <name>Ca(2+)</name>
        <dbReference type="ChEBI" id="CHEBI:29108"/>
        <label>1</label>
    </ligand>
</feature>
<feature type="region of interest" description="Disordered" evidence="8">
    <location>
        <begin position="266"/>
        <end position="324"/>
    </location>
</feature>
<feature type="domain" description="DUF4057" evidence="9">
    <location>
        <begin position="276"/>
        <end position="335"/>
    </location>
</feature>
<keyword evidence="3 6" id="KW-0106">Calcium</keyword>
<dbReference type="GO" id="GO:0009651">
    <property type="term" value="P:response to salt stress"/>
    <property type="evidence" value="ECO:0007669"/>
    <property type="project" value="TreeGrafter"/>
</dbReference>
<organism evidence="10 11">
    <name type="scientific">Senna tora</name>
    <dbReference type="NCBI Taxonomy" id="362788"/>
    <lineage>
        <taxon>Eukaryota</taxon>
        <taxon>Viridiplantae</taxon>
        <taxon>Streptophyta</taxon>
        <taxon>Embryophyta</taxon>
        <taxon>Tracheophyta</taxon>
        <taxon>Spermatophyta</taxon>
        <taxon>Magnoliopsida</taxon>
        <taxon>eudicotyledons</taxon>
        <taxon>Gunneridae</taxon>
        <taxon>Pentapetalae</taxon>
        <taxon>rosids</taxon>
        <taxon>fabids</taxon>
        <taxon>Fabales</taxon>
        <taxon>Fabaceae</taxon>
        <taxon>Caesalpinioideae</taxon>
        <taxon>Cassia clade</taxon>
        <taxon>Senna</taxon>
    </lineage>
</organism>
<dbReference type="PANTHER" id="PTHR10502:SF220">
    <property type="entry name" value="ANNEXIN D2"/>
    <property type="match status" value="1"/>
</dbReference>
<dbReference type="Gene3D" id="1.10.220.10">
    <property type="entry name" value="Annexin"/>
    <property type="match status" value="3"/>
</dbReference>
<keyword evidence="1 6" id="KW-0479">Metal-binding</keyword>
<evidence type="ECO:0000256" key="5">
    <source>
        <dbReference type="ARBA" id="ARBA00023302"/>
    </source>
</evidence>
<evidence type="ECO:0000256" key="1">
    <source>
        <dbReference type="ARBA" id="ARBA00022723"/>
    </source>
</evidence>
<dbReference type="GO" id="GO:0005544">
    <property type="term" value="F:calcium-dependent phospholipid binding"/>
    <property type="evidence" value="ECO:0007669"/>
    <property type="project" value="UniProtKB-KW"/>
</dbReference>
<dbReference type="PRINTS" id="PR00196">
    <property type="entry name" value="ANNEXIN"/>
</dbReference>
<feature type="binding site" evidence="6">
    <location>
        <position position="249"/>
    </location>
    <ligand>
        <name>Ca(2+)</name>
        <dbReference type="ChEBI" id="CHEBI:29108"/>
        <label>1</label>
    </ligand>
</feature>
<dbReference type="GO" id="GO:0001786">
    <property type="term" value="F:phosphatidylserine binding"/>
    <property type="evidence" value="ECO:0007669"/>
    <property type="project" value="TreeGrafter"/>
</dbReference>
<dbReference type="GO" id="GO:0005509">
    <property type="term" value="F:calcium ion binding"/>
    <property type="evidence" value="ECO:0007669"/>
    <property type="project" value="InterPro"/>
</dbReference>
<evidence type="ECO:0000256" key="2">
    <source>
        <dbReference type="ARBA" id="ARBA00022737"/>
    </source>
</evidence>
<dbReference type="GO" id="GO:0009408">
    <property type="term" value="P:response to heat"/>
    <property type="evidence" value="ECO:0007669"/>
    <property type="project" value="TreeGrafter"/>
</dbReference>
<dbReference type="PROSITE" id="PS00223">
    <property type="entry name" value="ANNEXIN_1"/>
    <property type="match status" value="1"/>
</dbReference>
<feature type="binding site" evidence="6">
    <location>
        <position position="205"/>
    </location>
    <ligand>
        <name>Ca(2+)</name>
        <dbReference type="ChEBI" id="CHEBI:29108"/>
        <label>1</label>
    </ligand>
</feature>
<feature type="binding site" evidence="6">
    <location>
        <position position="247"/>
    </location>
    <ligand>
        <name>Ca(2+)</name>
        <dbReference type="ChEBI" id="CHEBI:29108"/>
        <label>1</label>
    </ligand>
</feature>
<dbReference type="Pfam" id="PF13266">
    <property type="entry name" value="DUF4057"/>
    <property type="match status" value="1"/>
</dbReference>
<keyword evidence="2 7" id="KW-0677">Repeat</keyword>
<dbReference type="InterPro" id="IPR018502">
    <property type="entry name" value="Annexin_repeat"/>
</dbReference>
<dbReference type="SUPFAM" id="SSF47874">
    <property type="entry name" value="Annexin"/>
    <property type="match status" value="1"/>
</dbReference>
<evidence type="ECO:0000313" key="10">
    <source>
        <dbReference type="EMBL" id="KAF7839959.1"/>
    </source>
</evidence>
<feature type="binding site" evidence="6">
    <location>
        <position position="250"/>
    </location>
    <ligand>
        <name>Ca(2+)</name>
        <dbReference type="ChEBI" id="CHEBI:29108"/>
        <label>1</label>
    </ligand>
</feature>
<dbReference type="PROSITE" id="PS51897">
    <property type="entry name" value="ANNEXIN_2"/>
    <property type="match status" value="3"/>
</dbReference>
<proteinExistence type="inferred from homology"/>
<evidence type="ECO:0000313" key="11">
    <source>
        <dbReference type="Proteomes" id="UP000634136"/>
    </source>
</evidence>
<keyword evidence="11" id="KW-1185">Reference proteome</keyword>
<sequence>MSTLKVPSQIPSAAEDAEELRKAFQGPHSSLRLTIAETNGFDSNEATKKLTSSNLVLMEIASTRSSLDLFKAKQAYQARYKKSLEEDVAYHTSGDFRKLLVPLVSTFRYEGDEVNMTLAKSEAKLLHEKIAEKAYNDEDLIRIVTTRSKAQLNATLNHYNNEFGNAINKDLKADPQDEYLKLLRATIKCLTNPEKYFEKLLRLAINKMGTDEWALTRVVATRAEVDMQRIKEEYQKRNSIPLGNAIVKDTSGDYEKMLLALIGEGDDSSSGRFPRRRSATVSGSGYRSRQPSDKIGKVLHGGQVTEEEAQSLEKKKPSSGYKMKEMTGSGIFSAKCC</sequence>
<dbReference type="InterPro" id="IPR025131">
    <property type="entry name" value="DUF4057"/>
</dbReference>
<dbReference type="FunFam" id="1.10.220.10:FF:000009">
    <property type="entry name" value="Annexin"/>
    <property type="match status" value="1"/>
</dbReference>
<comment type="similarity">
    <text evidence="7">Belongs to the annexin family.</text>
</comment>
<dbReference type="PRINTS" id="PR01814">
    <property type="entry name" value="ANNEXINPLANT"/>
</dbReference>
<protein>
    <recommendedName>
        <fullName evidence="7">Annexin</fullName>
    </recommendedName>
</protein>
<evidence type="ECO:0000256" key="4">
    <source>
        <dbReference type="ARBA" id="ARBA00023216"/>
    </source>
</evidence>
<dbReference type="GO" id="GO:0005886">
    <property type="term" value="C:plasma membrane"/>
    <property type="evidence" value="ECO:0007669"/>
    <property type="project" value="TreeGrafter"/>
</dbReference>
<comment type="domain">
    <text evidence="7">A pair of annexin repeats may form one binding site for calcium and phospholipid.</text>
</comment>
<dbReference type="InterPro" id="IPR001464">
    <property type="entry name" value="Annexin"/>
</dbReference>
<dbReference type="GO" id="GO:0005737">
    <property type="term" value="C:cytoplasm"/>
    <property type="evidence" value="ECO:0007669"/>
    <property type="project" value="TreeGrafter"/>
</dbReference>
<dbReference type="FunFam" id="1.10.220.10:FF:000001">
    <property type="entry name" value="Annexin"/>
    <property type="match status" value="1"/>
</dbReference>
<keyword evidence="5 7" id="KW-0111">Calcium/phospholipid-binding</keyword>
<accession>A0A834X9H1</accession>
<dbReference type="GO" id="GO:0009409">
    <property type="term" value="P:response to cold"/>
    <property type="evidence" value="ECO:0007669"/>
    <property type="project" value="TreeGrafter"/>
</dbReference>
<evidence type="ECO:0000256" key="7">
    <source>
        <dbReference type="RuleBase" id="RU003540"/>
    </source>
</evidence>
<dbReference type="OrthoDB" id="37886at2759"/>
<reference evidence="10" key="1">
    <citation type="submission" date="2020-09" db="EMBL/GenBank/DDBJ databases">
        <title>Genome-Enabled Discovery of Anthraquinone Biosynthesis in Senna tora.</title>
        <authorList>
            <person name="Kang S.-H."/>
            <person name="Pandey R.P."/>
            <person name="Lee C.-M."/>
            <person name="Sim J.-S."/>
            <person name="Jeong J.-T."/>
            <person name="Choi B.-S."/>
            <person name="Jung M."/>
            <person name="Ginzburg D."/>
            <person name="Zhao K."/>
            <person name="Won S.Y."/>
            <person name="Oh T.-J."/>
            <person name="Yu Y."/>
            <person name="Kim N.-H."/>
            <person name="Lee O.R."/>
            <person name="Lee T.-H."/>
            <person name="Bashyal P."/>
            <person name="Kim T.-S."/>
            <person name="Lee W.-H."/>
            <person name="Kawkins C."/>
            <person name="Kim C.-K."/>
            <person name="Kim J.S."/>
            <person name="Ahn B.O."/>
            <person name="Rhee S.Y."/>
            <person name="Sohng J.K."/>
        </authorList>
    </citation>
    <scope>NUCLEOTIDE SEQUENCE</scope>
    <source>
        <tissue evidence="10">Leaf</tissue>
    </source>
</reference>
<dbReference type="AlphaFoldDB" id="A0A834X9H1"/>
<gene>
    <name evidence="10" type="ORF">G2W53_008441</name>
</gene>
<dbReference type="Proteomes" id="UP000634136">
    <property type="component" value="Unassembled WGS sequence"/>
</dbReference>